<evidence type="ECO:0000313" key="1">
    <source>
        <dbReference type="EMBL" id="HAS8541283.1"/>
    </source>
</evidence>
<evidence type="ECO:0000313" key="2">
    <source>
        <dbReference type="Proteomes" id="UP000863257"/>
    </source>
</evidence>
<dbReference type="Proteomes" id="UP000863257">
    <property type="component" value="Unassembled WGS sequence"/>
</dbReference>
<reference evidence="1" key="2">
    <citation type="submission" date="2019-01" db="EMBL/GenBank/DDBJ databases">
        <authorList>
            <consortium name="NCBI Pathogen Detection Project"/>
        </authorList>
    </citation>
    <scope>NUCLEOTIDE SEQUENCE</scope>
    <source>
        <strain evidence="1">BCW_3452</strain>
    </source>
</reference>
<reference evidence="1" key="1">
    <citation type="journal article" date="2018" name="Genome Biol.">
        <title>SKESA: strategic k-mer extension for scrupulous assemblies.</title>
        <authorList>
            <person name="Souvorov A."/>
            <person name="Agarwala R."/>
            <person name="Lipman D.J."/>
        </authorList>
    </citation>
    <scope>NUCLEOTIDE SEQUENCE</scope>
    <source>
        <strain evidence="1">BCW_3452</strain>
    </source>
</reference>
<name>A0A8H9TGB9_VIBVL</name>
<dbReference type="AlphaFoldDB" id="A0A8H9TGB9"/>
<organism evidence="1 2">
    <name type="scientific">Vibrio vulnificus</name>
    <dbReference type="NCBI Taxonomy" id="672"/>
    <lineage>
        <taxon>Bacteria</taxon>
        <taxon>Pseudomonadati</taxon>
        <taxon>Pseudomonadota</taxon>
        <taxon>Gammaproteobacteria</taxon>
        <taxon>Vibrionales</taxon>
        <taxon>Vibrionaceae</taxon>
        <taxon>Vibrio</taxon>
    </lineage>
</organism>
<comment type="caution">
    <text evidence="1">The sequence shown here is derived from an EMBL/GenBank/DDBJ whole genome shotgun (WGS) entry which is preliminary data.</text>
</comment>
<protein>
    <submittedName>
        <fullName evidence="1">Uncharacterized protein</fullName>
    </submittedName>
</protein>
<gene>
    <name evidence="1" type="ORF">I7730_15985</name>
</gene>
<sequence>MSAKAMFTVADIKTKIRTSCYESKNPELMLVPNPETFGLHNSNIDAKRAAVTLYHPELKDSSDDHIKRVSKEFFAGKGAIHKIVRFTPEQKVI</sequence>
<proteinExistence type="predicted"/>
<dbReference type="EMBL" id="DACRBY010000020">
    <property type="protein sequence ID" value="HAS8541283.1"/>
    <property type="molecule type" value="Genomic_DNA"/>
</dbReference>
<accession>A0A8H9TGB9</accession>